<dbReference type="PANTHER" id="PTHR30629">
    <property type="entry name" value="PROPHAGE INTEGRASE"/>
    <property type="match status" value="1"/>
</dbReference>
<evidence type="ECO:0000256" key="4">
    <source>
        <dbReference type="ARBA" id="ARBA00023172"/>
    </source>
</evidence>
<dbReference type="InterPro" id="IPR025166">
    <property type="entry name" value="Integrase_DNA_bind_dom"/>
</dbReference>
<dbReference type="InterPro" id="IPR002104">
    <property type="entry name" value="Integrase_catalytic"/>
</dbReference>
<name>A0ABS0B3E4_9GAMM</name>
<evidence type="ECO:0000256" key="2">
    <source>
        <dbReference type="ARBA" id="ARBA00022908"/>
    </source>
</evidence>
<feature type="domain" description="Tyr recombinase" evidence="5">
    <location>
        <begin position="250"/>
        <end position="462"/>
    </location>
</feature>
<reference evidence="6 7" key="1">
    <citation type="submission" date="2020-11" db="EMBL/GenBank/DDBJ databases">
        <title>Draft Genome Sequence and Secondary Metabolite Biosynthetic Potential of the Lysobacter niastensis Type strain DSM 18481.</title>
        <authorList>
            <person name="Turrini P."/>
            <person name="Artuso I."/>
            <person name="Tescari M."/>
            <person name="Lugli G.A."/>
            <person name="Frangipani E."/>
            <person name="Ventura M."/>
            <person name="Visca P."/>
        </authorList>
    </citation>
    <scope>NUCLEOTIDE SEQUENCE [LARGE SCALE GENOMIC DNA]</scope>
    <source>
        <strain evidence="6 7">DSM 18481</strain>
    </source>
</reference>
<keyword evidence="2" id="KW-0229">DNA integration</keyword>
<comment type="similarity">
    <text evidence="1">Belongs to the 'phage' integrase family.</text>
</comment>
<dbReference type="Gene3D" id="3.30.160.390">
    <property type="entry name" value="Integrase, DNA-binding domain"/>
    <property type="match status" value="1"/>
</dbReference>
<sequence>MVTQSKPKGIAAKAKPGQSSVRLDQETVRNLAAPATGSKVYLDAEIPGFCCQVTYTGTKTFRLRYRKGGKWYSVKIDRWRDGAEGKAPGKRGSTAAQARKRAAELRAEVDRGHNPALEARLREAEQVKAAAGATSVASAYRQYLADVRSRRTPMKESSIAKVEGSFENHILPRLGTRFMSSLAADDIRGFVRDVAKPRKAKGRIEGGPRAANLAFAHLRAFLSWAVKREIVEDNACKRVDQVEVLSPEVKRKRYLSQSEWQAVMAELDEWPYLATRGSRFSEAKAYRLDKPQVRQLVSCEALRISLLTGARKSEVLAMRWKDVDLDRGWWVKPAHTMKSGHEHEIALPDLAVEALRRVRAAHRDELWVFPGKERLDKLGQGKRLKATDGDRMQDVHELWGRIREKLGIPDVRIHDLRHTAASVLISSGASLYEVGDQLGHSQAQTTQRYAHLFEEAKRKTAGRMDAFAARAKPKPHSGRG</sequence>
<proteinExistence type="inferred from homology"/>
<dbReference type="Proteomes" id="UP001429984">
    <property type="component" value="Unassembled WGS sequence"/>
</dbReference>
<dbReference type="InterPro" id="IPR050808">
    <property type="entry name" value="Phage_Integrase"/>
</dbReference>
<accession>A0ABS0B3E4</accession>
<dbReference type="InterPro" id="IPR010998">
    <property type="entry name" value="Integrase_recombinase_N"/>
</dbReference>
<dbReference type="RefSeq" id="WP_194929432.1">
    <property type="nucleotide sequence ID" value="NZ_JADLZT010000001.1"/>
</dbReference>
<keyword evidence="3" id="KW-0238">DNA-binding</keyword>
<organism evidence="6 7">
    <name type="scientific">Lysobacter niastensis</name>
    <dbReference type="NCBI Taxonomy" id="380629"/>
    <lineage>
        <taxon>Bacteria</taxon>
        <taxon>Pseudomonadati</taxon>
        <taxon>Pseudomonadota</taxon>
        <taxon>Gammaproteobacteria</taxon>
        <taxon>Lysobacterales</taxon>
        <taxon>Lysobacteraceae</taxon>
        <taxon>Lysobacter</taxon>
    </lineage>
</organism>
<evidence type="ECO:0000256" key="1">
    <source>
        <dbReference type="ARBA" id="ARBA00008857"/>
    </source>
</evidence>
<keyword evidence="7" id="KW-1185">Reference proteome</keyword>
<dbReference type="Gene3D" id="1.10.150.130">
    <property type="match status" value="1"/>
</dbReference>
<evidence type="ECO:0000256" key="3">
    <source>
        <dbReference type="ARBA" id="ARBA00023125"/>
    </source>
</evidence>
<keyword evidence="4" id="KW-0233">DNA recombination</keyword>
<dbReference type="PANTHER" id="PTHR30629:SF2">
    <property type="entry name" value="PROPHAGE INTEGRASE INTS-RELATED"/>
    <property type="match status" value="1"/>
</dbReference>
<dbReference type="CDD" id="cd00796">
    <property type="entry name" value="INT_Rci_Hp1_C"/>
    <property type="match status" value="1"/>
</dbReference>
<dbReference type="InterPro" id="IPR011010">
    <property type="entry name" value="DNA_brk_join_enz"/>
</dbReference>
<dbReference type="InterPro" id="IPR038488">
    <property type="entry name" value="Integrase_DNA-bd_sf"/>
</dbReference>
<comment type="caution">
    <text evidence="6">The sequence shown here is derived from an EMBL/GenBank/DDBJ whole genome shotgun (WGS) entry which is preliminary data.</text>
</comment>
<dbReference type="PROSITE" id="PS51898">
    <property type="entry name" value="TYR_RECOMBINASE"/>
    <property type="match status" value="1"/>
</dbReference>
<dbReference type="Pfam" id="PF00589">
    <property type="entry name" value="Phage_integrase"/>
    <property type="match status" value="1"/>
</dbReference>
<gene>
    <name evidence="6" type="ORF">IU514_02310</name>
</gene>
<dbReference type="InterPro" id="IPR013762">
    <property type="entry name" value="Integrase-like_cat_sf"/>
</dbReference>
<dbReference type="Pfam" id="PF13356">
    <property type="entry name" value="Arm-DNA-bind_3"/>
    <property type="match status" value="1"/>
</dbReference>
<evidence type="ECO:0000313" key="6">
    <source>
        <dbReference type="EMBL" id="MBF6022853.1"/>
    </source>
</evidence>
<protein>
    <submittedName>
        <fullName evidence="6">Tyrosine-type recombinase/integrase</fullName>
    </submittedName>
</protein>
<evidence type="ECO:0000259" key="5">
    <source>
        <dbReference type="PROSITE" id="PS51898"/>
    </source>
</evidence>
<dbReference type="EMBL" id="JADLZT010000001">
    <property type="protein sequence ID" value="MBF6022853.1"/>
    <property type="molecule type" value="Genomic_DNA"/>
</dbReference>
<evidence type="ECO:0000313" key="7">
    <source>
        <dbReference type="Proteomes" id="UP001429984"/>
    </source>
</evidence>
<dbReference type="Gene3D" id="1.10.443.10">
    <property type="entry name" value="Intergrase catalytic core"/>
    <property type="match status" value="1"/>
</dbReference>
<dbReference type="SUPFAM" id="SSF56349">
    <property type="entry name" value="DNA breaking-rejoining enzymes"/>
    <property type="match status" value="1"/>
</dbReference>